<dbReference type="Gene3D" id="3.30.70.940">
    <property type="entry name" value="NusG, N-terminal domain"/>
    <property type="match status" value="1"/>
</dbReference>
<evidence type="ECO:0000259" key="5">
    <source>
        <dbReference type="SMART" id="SM00738"/>
    </source>
</evidence>
<feature type="domain" description="NusG-like N-terminal" evidence="5">
    <location>
        <begin position="1"/>
        <end position="83"/>
    </location>
</feature>
<dbReference type="GO" id="GO:0003746">
    <property type="term" value="F:translation elongation factor activity"/>
    <property type="evidence" value="ECO:0007669"/>
    <property type="project" value="InterPro"/>
</dbReference>
<dbReference type="Proteomes" id="UP000332487">
    <property type="component" value="Unassembled WGS sequence"/>
</dbReference>
<gene>
    <name evidence="7" type="ORF">UNLARM2_0428</name>
</gene>
<dbReference type="GO" id="GO:0006354">
    <property type="term" value="P:DNA-templated transcription elongation"/>
    <property type="evidence" value="ECO:0007669"/>
    <property type="project" value="InterPro"/>
</dbReference>
<dbReference type="Gene3D" id="2.30.30.30">
    <property type="match status" value="1"/>
</dbReference>
<dbReference type="NCBIfam" id="TIGR00405">
    <property type="entry name" value="KOW_elon_Spt5"/>
    <property type="match status" value="1"/>
</dbReference>
<dbReference type="InterPro" id="IPR011590">
    <property type="entry name" value="Spt5_arc"/>
</dbReference>
<evidence type="ECO:0000259" key="6">
    <source>
        <dbReference type="SMART" id="SM00739"/>
    </source>
</evidence>
<dbReference type="InterPro" id="IPR036735">
    <property type="entry name" value="NGN_dom_sf"/>
</dbReference>
<feature type="domain" description="KOW" evidence="6">
    <location>
        <begin position="88"/>
        <end position="115"/>
    </location>
</feature>
<dbReference type="SUPFAM" id="SSF50104">
    <property type="entry name" value="Translation proteins SH3-like domain"/>
    <property type="match status" value="1"/>
</dbReference>
<proteinExistence type="inferred from homology"/>
<keyword evidence="2" id="KW-0805">Transcription regulation</keyword>
<dbReference type="InterPro" id="IPR014722">
    <property type="entry name" value="Rib_uL2_dom2"/>
</dbReference>
<dbReference type="InterPro" id="IPR006645">
    <property type="entry name" value="NGN-like_dom"/>
</dbReference>
<dbReference type="InterPro" id="IPR005824">
    <property type="entry name" value="KOW"/>
</dbReference>
<protein>
    <recommendedName>
        <fullName evidence="4">Transcription elongation factor Spt5</fullName>
    </recommendedName>
</protein>
<dbReference type="SMART" id="SM00739">
    <property type="entry name" value="KOW"/>
    <property type="match status" value="1"/>
</dbReference>
<reference evidence="7 8" key="1">
    <citation type="journal article" date="2009" name="Genome Biol.">
        <title>Community-wide analysis of microbial genome sequence signatures.</title>
        <authorList>
            <person name="Dick G.J."/>
            <person name="Andersson A.F."/>
            <person name="Baker B.J."/>
            <person name="Simmons S.L."/>
            <person name="Thomas B.C."/>
            <person name="Yelton A.P."/>
            <person name="Banfield J.F."/>
        </authorList>
    </citation>
    <scope>NUCLEOTIDE SEQUENCE [LARGE SCALE GENOMIC DNA]</scope>
    <source>
        <strain evidence="7">ARMAN-2</strain>
    </source>
</reference>
<sequence>MYFVVKVTSGQENIAANILQSKLSKGDAPIYSIIVIEGLRGYIIVEAQDELACRNFITKERSIKGIIPKPMDPADVEKLIATKSTAQDISRNDIVEFTSGPFKGYKAKVLKVDELKSDITVELMDVVVPIPITTKMNTAKIIQRANAEGS</sequence>
<dbReference type="AlphaFoldDB" id="C7DH82"/>
<name>C7DH82_MICA2</name>
<evidence type="ECO:0000313" key="8">
    <source>
        <dbReference type="Proteomes" id="UP000332487"/>
    </source>
</evidence>
<dbReference type="InterPro" id="IPR008991">
    <property type="entry name" value="Translation_prot_SH3-like_sf"/>
</dbReference>
<evidence type="ECO:0000256" key="1">
    <source>
        <dbReference type="ARBA" id="ARBA00006956"/>
    </source>
</evidence>
<evidence type="ECO:0000256" key="2">
    <source>
        <dbReference type="ARBA" id="ARBA00023015"/>
    </source>
</evidence>
<organism evidence="7 8">
    <name type="scientific">Candidatus Micrarchaeum acidiphilum ARMAN-2</name>
    <dbReference type="NCBI Taxonomy" id="425595"/>
    <lineage>
        <taxon>Archaea</taxon>
        <taxon>Candidatus Micrarchaeota</taxon>
        <taxon>Candidatus Micrarchaeia</taxon>
        <taxon>Candidatus Micrarchaeales</taxon>
        <taxon>Candidatus Micrarchaeaceae</taxon>
        <taxon>Candidatus Micrarchaeum</taxon>
    </lineage>
</organism>
<keyword evidence="8" id="KW-1185">Reference proteome</keyword>
<dbReference type="Pfam" id="PF00467">
    <property type="entry name" value="KOW"/>
    <property type="match status" value="1"/>
</dbReference>
<evidence type="ECO:0000256" key="4">
    <source>
        <dbReference type="NCBIfam" id="TIGR00405"/>
    </source>
</evidence>
<reference evidence="7 8" key="2">
    <citation type="journal article" date="2010" name="Proc. Natl. Acad. Sci. U.S.A.">
        <title>Enigmatic, ultrasmall, uncultivated Archaea.</title>
        <authorList>
            <person name="Baker B.J."/>
            <person name="Comolli L.R."/>
            <person name="Dick G.J."/>
            <person name="Hauser L.J."/>
            <person name="Hyatt D."/>
            <person name="Dill B.D."/>
            <person name="Land M.L."/>
            <person name="Verberkmoes N.C."/>
            <person name="Hettich R.L."/>
            <person name="Banfield J.F."/>
        </authorList>
    </citation>
    <scope>NUCLEOTIDE SEQUENCE [LARGE SCALE GENOMIC DNA]</scope>
    <source>
        <strain evidence="7">ARMAN-2</strain>
    </source>
</reference>
<dbReference type="CDD" id="cd06091">
    <property type="entry name" value="KOW_NusG"/>
    <property type="match status" value="1"/>
</dbReference>
<evidence type="ECO:0000313" key="7">
    <source>
        <dbReference type="EMBL" id="EET89984.1"/>
    </source>
</evidence>
<accession>C7DH82</accession>
<dbReference type="SMART" id="SM00738">
    <property type="entry name" value="NGN"/>
    <property type="match status" value="1"/>
</dbReference>
<dbReference type="EMBL" id="GG697240">
    <property type="protein sequence ID" value="EET89984.1"/>
    <property type="molecule type" value="Genomic_DNA"/>
</dbReference>
<evidence type="ECO:0000256" key="3">
    <source>
        <dbReference type="ARBA" id="ARBA00023163"/>
    </source>
</evidence>
<dbReference type="Pfam" id="PF03439">
    <property type="entry name" value="Spt5-NGN"/>
    <property type="match status" value="1"/>
</dbReference>
<comment type="similarity">
    <text evidence="1">Belongs to the SPT5 family.</text>
</comment>
<keyword evidence="3" id="KW-0804">Transcription</keyword>
<dbReference type="InterPro" id="IPR005100">
    <property type="entry name" value="NGN-domain"/>
</dbReference>